<keyword evidence="6" id="KW-0145">Chemotaxis</keyword>
<keyword evidence="7" id="KW-1005">Bacterial flagellum biogenesis</keyword>
<keyword evidence="12" id="KW-0282">Flagellum</keyword>
<comment type="caution">
    <text evidence="12">The sequence shown here is derived from an EMBL/GenBank/DDBJ whole genome shotgun (WGS) entry which is preliminary data.</text>
</comment>
<keyword evidence="8" id="KW-0653">Protein transport</keyword>
<keyword evidence="10" id="KW-1006">Bacterial flagellum protein export</keyword>
<dbReference type="GO" id="GO:0015031">
    <property type="term" value="P:protein transport"/>
    <property type="evidence" value="ECO:0007669"/>
    <property type="project" value="UniProtKB-KW"/>
</dbReference>
<dbReference type="OrthoDB" id="5815965at2"/>
<evidence type="ECO:0000256" key="9">
    <source>
        <dbReference type="ARBA" id="ARBA00023136"/>
    </source>
</evidence>
<evidence type="ECO:0000256" key="6">
    <source>
        <dbReference type="ARBA" id="ARBA00022500"/>
    </source>
</evidence>
<evidence type="ECO:0000256" key="1">
    <source>
        <dbReference type="ARBA" id="ARBA00004413"/>
    </source>
</evidence>
<gene>
    <name evidence="12" type="primary">fliJ</name>
    <name evidence="12" type="ORF">DI392_12035</name>
</gene>
<evidence type="ECO:0000313" key="12">
    <source>
        <dbReference type="EMBL" id="PWI33032.1"/>
    </source>
</evidence>
<evidence type="ECO:0000256" key="7">
    <source>
        <dbReference type="ARBA" id="ARBA00022795"/>
    </source>
</evidence>
<evidence type="ECO:0000256" key="3">
    <source>
        <dbReference type="ARBA" id="ARBA00020392"/>
    </source>
</evidence>
<dbReference type="GO" id="GO:0006935">
    <property type="term" value="P:chemotaxis"/>
    <property type="evidence" value="ECO:0007669"/>
    <property type="project" value="UniProtKB-KW"/>
</dbReference>
<dbReference type="Pfam" id="PF02050">
    <property type="entry name" value="FliJ"/>
    <property type="match status" value="1"/>
</dbReference>
<evidence type="ECO:0000256" key="11">
    <source>
        <dbReference type="SAM" id="Coils"/>
    </source>
</evidence>
<dbReference type="GO" id="GO:0005886">
    <property type="term" value="C:plasma membrane"/>
    <property type="evidence" value="ECO:0007669"/>
    <property type="project" value="UniProtKB-SubCell"/>
</dbReference>
<name>A0A2U3B8C5_9VIBR</name>
<evidence type="ECO:0000256" key="5">
    <source>
        <dbReference type="ARBA" id="ARBA00022475"/>
    </source>
</evidence>
<feature type="coiled-coil region" evidence="11">
    <location>
        <begin position="20"/>
        <end position="47"/>
    </location>
</feature>
<sequence length="146" mass="16843">MVDSKLRAVSKLQKIAEKQREQQGMLLEQLRHQAEHYQQQLELLGELHSGCAKRVVSGACSSVVLQNTAGARTMLAGALNHHRHEKAVLDAECEHSRKQLEVCHAKVKGLENVVERWQKKQQYEQARQEQKRIEEIINARYKKSRL</sequence>
<evidence type="ECO:0000256" key="8">
    <source>
        <dbReference type="ARBA" id="ARBA00022927"/>
    </source>
</evidence>
<proteinExistence type="inferred from homology"/>
<dbReference type="AlphaFoldDB" id="A0A2U3B8C5"/>
<evidence type="ECO:0000256" key="10">
    <source>
        <dbReference type="ARBA" id="ARBA00023225"/>
    </source>
</evidence>
<dbReference type="Gene3D" id="1.10.287.1700">
    <property type="match status" value="1"/>
</dbReference>
<protein>
    <recommendedName>
        <fullName evidence="3">Flagellar FliJ protein</fullName>
    </recommendedName>
</protein>
<keyword evidence="9" id="KW-0472">Membrane</keyword>
<keyword evidence="12" id="KW-0969">Cilium</keyword>
<dbReference type="EMBL" id="QFWT01000006">
    <property type="protein sequence ID" value="PWI33032.1"/>
    <property type="molecule type" value="Genomic_DNA"/>
</dbReference>
<comment type="similarity">
    <text evidence="2">Belongs to the FliJ family.</text>
</comment>
<dbReference type="InterPro" id="IPR053716">
    <property type="entry name" value="Flag_assembly_chemotaxis_eff"/>
</dbReference>
<reference evidence="12 13" key="1">
    <citation type="submission" date="2018-05" db="EMBL/GenBank/DDBJ databases">
        <title>Vibrio limimaris sp. nov., isolated from marine sediment.</title>
        <authorList>
            <person name="Li C.-M."/>
        </authorList>
    </citation>
    <scope>NUCLEOTIDE SEQUENCE [LARGE SCALE GENOMIC DNA]</scope>
    <source>
        <strain evidence="12 13">E4404</strain>
    </source>
</reference>
<accession>A0A2U3B8C5</accession>
<keyword evidence="11" id="KW-0175">Coiled coil</keyword>
<keyword evidence="13" id="KW-1185">Reference proteome</keyword>
<dbReference type="GO" id="GO:0044781">
    <property type="term" value="P:bacterial-type flagellum organization"/>
    <property type="evidence" value="ECO:0007669"/>
    <property type="project" value="UniProtKB-KW"/>
</dbReference>
<evidence type="ECO:0000313" key="13">
    <source>
        <dbReference type="Proteomes" id="UP000245362"/>
    </source>
</evidence>
<keyword evidence="12" id="KW-0966">Cell projection</keyword>
<organism evidence="12 13">
    <name type="scientific">Vibrio albus</name>
    <dbReference type="NCBI Taxonomy" id="2200953"/>
    <lineage>
        <taxon>Bacteria</taxon>
        <taxon>Pseudomonadati</taxon>
        <taxon>Pseudomonadota</taxon>
        <taxon>Gammaproteobacteria</taxon>
        <taxon>Vibrionales</taxon>
        <taxon>Vibrionaceae</taxon>
        <taxon>Vibrio</taxon>
    </lineage>
</organism>
<dbReference type="NCBIfam" id="TIGR02473">
    <property type="entry name" value="flagell_FliJ"/>
    <property type="match status" value="1"/>
</dbReference>
<keyword evidence="4" id="KW-0813">Transport</keyword>
<evidence type="ECO:0000256" key="4">
    <source>
        <dbReference type="ARBA" id="ARBA00022448"/>
    </source>
</evidence>
<dbReference type="InterPro" id="IPR012823">
    <property type="entry name" value="Flagell_FliJ"/>
</dbReference>
<dbReference type="Proteomes" id="UP000245362">
    <property type="component" value="Unassembled WGS sequence"/>
</dbReference>
<evidence type="ECO:0000256" key="2">
    <source>
        <dbReference type="ARBA" id="ARBA00010004"/>
    </source>
</evidence>
<dbReference type="GO" id="GO:0071973">
    <property type="term" value="P:bacterial-type flagellum-dependent cell motility"/>
    <property type="evidence" value="ECO:0007669"/>
    <property type="project" value="InterPro"/>
</dbReference>
<keyword evidence="5" id="KW-1003">Cell membrane</keyword>
<comment type="subcellular location">
    <subcellularLocation>
        <location evidence="1">Cell membrane</location>
        <topology evidence="1">Peripheral membrane protein</topology>
        <orientation evidence="1">Cytoplasmic side</orientation>
    </subcellularLocation>
</comment>
<dbReference type="GO" id="GO:0009288">
    <property type="term" value="C:bacterial-type flagellum"/>
    <property type="evidence" value="ECO:0007669"/>
    <property type="project" value="InterPro"/>
</dbReference>